<accession>A0A1I2GS30</accession>
<gene>
    <name evidence="2" type="ORF">SAMN05216378_5399</name>
</gene>
<dbReference type="PANTHER" id="PTHR30383:SF5">
    <property type="entry name" value="SGNH HYDROLASE-TYPE ESTERASE DOMAIN-CONTAINING PROTEIN"/>
    <property type="match status" value="1"/>
</dbReference>
<dbReference type="STRING" id="1045775.SAMN05216378_5399"/>
<dbReference type="OrthoDB" id="2513075at2"/>
<dbReference type="Proteomes" id="UP000198855">
    <property type="component" value="Unassembled WGS sequence"/>
</dbReference>
<proteinExistence type="predicted"/>
<keyword evidence="3" id="KW-1185">Reference proteome</keyword>
<reference evidence="3" key="1">
    <citation type="submission" date="2016-10" db="EMBL/GenBank/DDBJ databases">
        <authorList>
            <person name="Varghese N."/>
            <person name="Submissions S."/>
        </authorList>
    </citation>
    <scope>NUCLEOTIDE SEQUENCE [LARGE SCALE GENOMIC DNA]</scope>
    <source>
        <strain evidence="3">CGMCC 1.10784</strain>
    </source>
</reference>
<name>A0A1I2GS30_9BACL</name>
<dbReference type="Pfam" id="PF13472">
    <property type="entry name" value="Lipase_GDSL_2"/>
    <property type="match status" value="1"/>
</dbReference>
<dbReference type="AlphaFoldDB" id="A0A1I2GS30"/>
<dbReference type="SUPFAM" id="SSF52266">
    <property type="entry name" value="SGNH hydrolase"/>
    <property type="match status" value="1"/>
</dbReference>
<evidence type="ECO:0000313" key="3">
    <source>
        <dbReference type="Proteomes" id="UP000198855"/>
    </source>
</evidence>
<evidence type="ECO:0000313" key="2">
    <source>
        <dbReference type="EMBL" id="SFF19637.1"/>
    </source>
</evidence>
<organism evidence="2 3">
    <name type="scientific">Paenibacillus catalpae</name>
    <dbReference type="NCBI Taxonomy" id="1045775"/>
    <lineage>
        <taxon>Bacteria</taxon>
        <taxon>Bacillati</taxon>
        <taxon>Bacillota</taxon>
        <taxon>Bacilli</taxon>
        <taxon>Bacillales</taxon>
        <taxon>Paenibacillaceae</taxon>
        <taxon>Paenibacillus</taxon>
    </lineage>
</organism>
<feature type="domain" description="SGNH hydrolase-type esterase" evidence="1">
    <location>
        <begin position="43"/>
        <end position="220"/>
    </location>
</feature>
<dbReference type="InterPro" id="IPR051532">
    <property type="entry name" value="Ester_Hydrolysis_Enzymes"/>
</dbReference>
<sequence>MKADTVNTAVIPATKLEDDSYDWWERHDQVLQIKSEINPEIVLIGDSITHFWGGLPVSTSQHGSGQAWESVFGGRRVLNLGFGWDRTQNVLWRLDHGQLEGLSPEWVVINIGTNNTSGTDNARASSAEEARDGVRAIVERVRTHAPSARIVLMAVFPREESPEDSRRKLIGRMNELYAALASELGLTFLDIGPSMLAEDGTLPREIAFDTCHLTEKGYQLWADALREVLNQDSK</sequence>
<dbReference type="Gene3D" id="3.40.50.1110">
    <property type="entry name" value="SGNH hydrolase"/>
    <property type="match status" value="1"/>
</dbReference>
<dbReference type="PANTHER" id="PTHR30383">
    <property type="entry name" value="THIOESTERASE 1/PROTEASE 1/LYSOPHOSPHOLIPASE L1"/>
    <property type="match status" value="1"/>
</dbReference>
<dbReference type="InterPro" id="IPR013830">
    <property type="entry name" value="SGNH_hydro"/>
</dbReference>
<evidence type="ECO:0000259" key="1">
    <source>
        <dbReference type="Pfam" id="PF13472"/>
    </source>
</evidence>
<dbReference type="InterPro" id="IPR036514">
    <property type="entry name" value="SGNH_hydro_sf"/>
</dbReference>
<protein>
    <submittedName>
        <fullName evidence="2">Lysophospholipase L1</fullName>
    </submittedName>
</protein>
<dbReference type="EMBL" id="FOMT01000006">
    <property type="protein sequence ID" value="SFF19637.1"/>
    <property type="molecule type" value="Genomic_DNA"/>
</dbReference>
<dbReference type="GO" id="GO:0004622">
    <property type="term" value="F:phosphatidylcholine lysophospholipase activity"/>
    <property type="evidence" value="ECO:0007669"/>
    <property type="project" value="TreeGrafter"/>
</dbReference>